<dbReference type="EMBL" id="JAPZBR010000002">
    <property type="protein sequence ID" value="KAJ5362927.1"/>
    <property type="molecule type" value="Genomic_DNA"/>
</dbReference>
<feature type="transmembrane region" description="Helical" evidence="2">
    <location>
        <begin position="61"/>
        <end position="83"/>
    </location>
</feature>
<evidence type="ECO:0000256" key="2">
    <source>
        <dbReference type="SAM" id="Phobius"/>
    </source>
</evidence>
<dbReference type="Proteomes" id="UP001148299">
    <property type="component" value="Unassembled WGS sequence"/>
</dbReference>
<keyword evidence="2" id="KW-0472">Membrane</keyword>
<gene>
    <name evidence="3" type="ORF">N7541_003771</name>
</gene>
<feature type="region of interest" description="Disordered" evidence="1">
    <location>
        <begin position="27"/>
        <end position="54"/>
    </location>
</feature>
<name>A0A9W9RMK1_PENBR</name>
<organism evidence="3 4">
    <name type="scientific">Penicillium brevicompactum</name>
    <dbReference type="NCBI Taxonomy" id="5074"/>
    <lineage>
        <taxon>Eukaryota</taxon>
        <taxon>Fungi</taxon>
        <taxon>Dikarya</taxon>
        <taxon>Ascomycota</taxon>
        <taxon>Pezizomycotina</taxon>
        <taxon>Eurotiomycetes</taxon>
        <taxon>Eurotiomycetidae</taxon>
        <taxon>Eurotiales</taxon>
        <taxon>Aspergillaceae</taxon>
        <taxon>Penicillium</taxon>
    </lineage>
</organism>
<keyword evidence="2" id="KW-0812">Transmembrane</keyword>
<feature type="compositionally biased region" description="Basic and acidic residues" evidence="1">
    <location>
        <begin position="40"/>
        <end position="54"/>
    </location>
</feature>
<proteinExistence type="predicted"/>
<reference evidence="3" key="2">
    <citation type="journal article" date="2023" name="IMA Fungus">
        <title>Comparative genomic study of the Penicillium genus elucidates a diverse pangenome and 15 lateral gene transfer events.</title>
        <authorList>
            <person name="Petersen C."/>
            <person name="Sorensen T."/>
            <person name="Nielsen M.R."/>
            <person name="Sondergaard T.E."/>
            <person name="Sorensen J.L."/>
            <person name="Fitzpatrick D.A."/>
            <person name="Frisvad J.C."/>
            <person name="Nielsen K.L."/>
        </authorList>
    </citation>
    <scope>NUCLEOTIDE SEQUENCE</scope>
    <source>
        <strain evidence="3">IBT 35675</strain>
    </source>
</reference>
<evidence type="ECO:0008006" key="5">
    <source>
        <dbReference type="Google" id="ProtNLM"/>
    </source>
</evidence>
<protein>
    <recommendedName>
        <fullName evidence="5">Transmembrane protein</fullName>
    </recommendedName>
</protein>
<keyword evidence="2" id="KW-1133">Transmembrane helix</keyword>
<reference evidence="3" key="1">
    <citation type="submission" date="2022-12" db="EMBL/GenBank/DDBJ databases">
        <authorList>
            <person name="Petersen C."/>
        </authorList>
    </citation>
    <scope>NUCLEOTIDE SEQUENCE</scope>
    <source>
        <strain evidence="3">IBT 35675</strain>
    </source>
</reference>
<evidence type="ECO:0000313" key="4">
    <source>
        <dbReference type="Proteomes" id="UP001148299"/>
    </source>
</evidence>
<keyword evidence="4" id="KW-1185">Reference proteome</keyword>
<comment type="caution">
    <text evidence="3">The sequence shown here is derived from an EMBL/GenBank/DDBJ whole genome shotgun (WGS) entry which is preliminary data.</text>
</comment>
<feature type="region of interest" description="Disordered" evidence="1">
    <location>
        <begin position="95"/>
        <end position="143"/>
    </location>
</feature>
<dbReference type="AlphaFoldDB" id="A0A9W9RMK1"/>
<sequence>MSPSGFTAFSSLTPFSFSISISYRRHSEPSDRGLSSHPPQHHDQRQETEAHGRGETHIPQIFVIGAFFAIFCAQVGVNFLHAVRNGRRRRRFLEMQFPHPLPQRDQVQIRANAEPPHNPNAGEGATGDNTADSPVPANAPSDE</sequence>
<accession>A0A9W9RMK1</accession>
<evidence type="ECO:0000313" key="3">
    <source>
        <dbReference type="EMBL" id="KAJ5362927.1"/>
    </source>
</evidence>
<evidence type="ECO:0000256" key="1">
    <source>
        <dbReference type="SAM" id="MobiDB-lite"/>
    </source>
</evidence>